<feature type="region of interest" description="Disordered" evidence="1">
    <location>
        <begin position="59"/>
        <end position="79"/>
    </location>
</feature>
<feature type="compositionally biased region" description="Low complexity" evidence="1">
    <location>
        <begin position="67"/>
        <end position="79"/>
    </location>
</feature>
<feature type="domain" description="Protein kinase" evidence="3">
    <location>
        <begin position="83"/>
        <end position="184"/>
    </location>
</feature>
<proteinExistence type="predicted"/>
<reference evidence="5" key="1">
    <citation type="submission" date="2025-08" db="UniProtKB">
        <authorList>
            <consortium name="RefSeq"/>
        </authorList>
    </citation>
    <scope>IDENTIFICATION</scope>
</reference>
<keyword evidence="4" id="KW-1185">Reference proteome</keyword>
<dbReference type="PANTHER" id="PTHR48006:SF47">
    <property type="entry name" value="PHYTOSULFOKINE RECEPTOR 2-LIKE"/>
    <property type="match status" value="1"/>
</dbReference>
<dbReference type="InterPro" id="IPR051824">
    <property type="entry name" value="LRR_Rcpt-Like_S/T_Kinase"/>
</dbReference>
<dbReference type="SUPFAM" id="SSF56112">
    <property type="entry name" value="Protein kinase-like (PK-like)"/>
    <property type="match status" value="1"/>
</dbReference>
<dbReference type="GO" id="GO:0005524">
    <property type="term" value="F:ATP binding"/>
    <property type="evidence" value="ECO:0007669"/>
    <property type="project" value="InterPro"/>
</dbReference>
<evidence type="ECO:0000259" key="3">
    <source>
        <dbReference type="PROSITE" id="PS50011"/>
    </source>
</evidence>
<dbReference type="PANTHER" id="PTHR48006">
    <property type="entry name" value="LEUCINE-RICH REPEAT-CONTAINING PROTEIN DDB_G0281931-RELATED"/>
    <property type="match status" value="1"/>
</dbReference>
<evidence type="ECO:0000256" key="1">
    <source>
        <dbReference type="SAM" id="MobiDB-lite"/>
    </source>
</evidence>
<keyword evidence="2" id="KW-1133">Transmembrane helix</keyword>
<evidence type="ECO:0000313" key="4">
    <source>
        <dbReference type="Proteomes" id="UP000504607"/>
    </source>
</evidence>
<protein>
    <submittedName>
        <fullName evidence="5">Proline-rich receptor-like protein kinase PERK5</fullName>
    </submittedName>
</protein>
<organism evidence="4 5">
    <name type="scientific">Elaeis guineensis var. tenera</name>
    <name type="common">Oil palm</name>
    <dbReference type="NCBI Taxonomy" id="51953"/>
    <lineage>
        <taxon>Eukaryota</taxon>
        <taxon>Viridiplantae</taxon>
        <taxon>Streptophyta</taxon>
        <taxon>Embryophyta</taxon>
        <taxon>Tracheophyta</taxon>
        <taxon>Spermatophyta</taxon>
        <taxon>Magnoliopsida</taxon>
        <taxon>Liliopsida</taxon>
        <taxon>Arecaceae</taxon>
        <taxon>Arecoideae</taxon>
        <taxon>Cocoseae</taxon>
        <taxon>Elaeidinae</taxon>
        <taxon>Elaeis</taxon>
    </lineage>
</organism>
<keyword evidence="2" id="KW-0472">Membrane</keyword>
<dbReference type="InterPro" id="IPR001245">
    <property type="entry name" value="Ser-Thr/Tyr_kinase_cat_dom"/>
</dbReference>
<dbReference type="InterPro" id="IPR011009">
    <property type="entry name" value="Kinase-like_dom_sf"/>
</dbReference>
<dbReference type="RefSeq" id="XP_010906875.1">
    <property type="nucleotide sequence ID" value="XM_010908573.1"/>
</dbReference>
<accession>A0A6I9QCQ0</accession>
<dbReference type="Pfam" id="PF07714">
    <property type="entry name" value="PK_Tyr_Ser-Thr"/>
    <property type="match status" value="1"/>
</dbReference>
<dbReference type="GO" id="GO:0004672">
    <property type="term" value="F:protein kinase activity"/>
    <property type="evidence" value="ECO:0007669"/>
    <property type="project" value="InterPro"/>
</dbReference>
<evidence type="ECO:0000313" key="5">
    <source>
        <dbReference type="RefSeq" id="XP_010906875.1"/>
    </source>
</evidence>
<dbReference type="PROSITE" id="PS50011">
    <property type="entry name" value="PROTEIN_KINASE_DOM"/>
    <property type="match status" value="1"/>
</dbReference>
<dbReference type="Gene3D" id="3.30.200.20">
    <property type="entry name" value="Phosphorylase Kinase, domain 1"/>
    <property type="match status" value="1"/>
</dbReference>
<dbReference type="Proteomes" id="UP000504607">
    <property type="component" value="Unplaced"/>
</dbReference>
<dbReference type="AlphaFoldDB" id="A0A6I9QCQ0"/>
<keyword evidence="2" id="KW-0812">Transmembrane</keyword>
<sequence>MEAALQALIAAVVAFIAIFLLFSLILFLYPRTPKCRFGPSALPAPPLPLRRPLPTSVVADESASFDPPSTTSPSTSSLPPEGFAADAIISDDSFGSVYKARLSSGATVAVKRLSADAFHGFCEFRAEIETLDGLHHPQLTSILGYCISGADRLLIYEFVEHGSLDHWLHESDSFYWNKILSFLE</sequence>
<name>A0A6I9QCQ0_ELAGV</name>
<gene>
    <name evidence="5" type="primary">LOC105033680</name>
</gene>
<dbReference type="InParanoid" id="A0A6I9QCQ0"/>
<dbReference type="OrthoDB" id="4062651at2759"/>
<feature type="transmembrane region" description="Helical" evidence="2">
    <location>
        <begin position="6"/>
        <end position="29"/>
    </location>
</feature>
<dbReference type="InterPro" id="IPR000719">
    <property type="entry name" value="Prot_kinase_dom"/>
</dbReference>
<evidence type="ECO:0000256" key="2">
    <source>
        <dbReference type="SAM" id="Phobius"/>
    </source>
</evidence>